<dbReference type="Proteomes" id="UP001176941">
    <property type="component" value="Chromosome 14"/>
</dbReference>
<keyword evidence="2" id="KW-1185">Reference proteome</keyword>
<reference evidence="1" key="1">
    <citation type="submission" date="2023-04" db="EMBL/GenBank/DDBJ databases">
        <authorList>
            <consortium name="ELIXIR-Norway"/>
        </authorList>
    </citation>
    <scope>NUCLEOTIDE SEQUENCE [LARGE SCALE GENOMIC DNA]</scope>
</reference>
<dbReference type="EMBL" id="OX459950">
    <property type="protein sequence ID" value="CAI9156551.1"/>
    <property type="molecule type" value="Genomic_DNA"/>
</dbReference>
<name>A0ABN8Y5L7_RANTA</name>
<protein>
    <submittedName>
        <fullName evidence="1">Uncharacterized protein</fullName>
    </submittedName>
</protein>
<evidence type="ECO:0000313" key="2">
    <source>
        <dbReference type="Proteomes" id="UP001176941"/>
    </source>
</evidence>
<proteinExistence type="predicted"/>
<gene>
    <name evidence="1" type="ORF">MRATA1EN1_LOCUS5513</name>
</gene>
<accession>A0ABN8Y5L7</accession>
<evidence type="ECO:0000313" key="1">
    <source>
        <dbReference type="EMBL" id="CAI9156551.1"/>
    </source>
</evidence>
<sequence>MFHLKCLVRQEDTSLRERYSEQPFLAVLRPGLVPAFQHQLNDKKKPGAQTNPWPTLGSVVLRRPVMSVMDGVVFAWSSGPCPAGLSRSFAQTPRLMMCTWFHCWSLEFQLLWLIDSWMCLCDPSPVNTWTLRRVRVFSTSDSAVLHWRQSLS</sequence>
<organism evidence="1 2">
    <name type="scientific">Rangifer tarandus platyrhynchus</name>
    <name type="common">Svalbard reindeer</name>
    <dbReference type="NCBI Taxonomy" id="3082113"/>
    <lineage>
        <taxon>Eukaryota</taxon>
        <taxon>Metazoa</taxon>
        <taxon>Chordata</taxon>
        <taxon>Craniata</taxon>
        <taxon>Vertebrata</taxon>
        <taxon>Euteleostomi</taxon>
        <taxon>Mammalia</taxon>
        <taxon>Eutheria</taxon>
        <taxon>Laurasiatheria</taxon>
        <taxon>Artiodactyla</taxon>
        <taxon>Ruminantia</taxon>
        <taxon>Pecora</taxon>
        <taxon>Cervidae</taxon>
        <taxon>Odocoileinae</taxon>
        <taxon>Rangifer</taxon>
    </lineage>
</organism>